<organism evidence="1">
    <name type="scientific">Sesamum radiatum</name>
    <name type="common">Black benniseed</name>
    <dbReference type="NCBI Taxonomy" id="300843"/>
    <lineage>
        <taxon>Eukaryota</taxon>
        <taxon>Viridiplantae</taxon>
        <taxon>Streptophyta</taxon>
        <taxon>Embryophyta</taxon>
        <taxon>Tracheophyta</taxon>
        <taxon>Spermatophyta</taxon>
        <taxon>Magnoliopsida</taxon>
        <taxon>eudicotyledons</taxon>
        <taxon>Gunneridae</taxon>
        <taxon>Pentapetalae</taxon>
        <taxon>asterids</taxon>
        <taxon>lamiids</taxon>
        <taxon>Lamiales</taxon>
        <taxon>Pedaliaceae</taxon>
        <taxon>Sesamum</taxon>
    </lineage>
</organism>
<comment type="caution">
    <text evidence="1">The sequence shown here is derived from an EMBL/GenBank/DDBJ whole genome shotgun (WGS) entry which is preliminary data.</text>
</comment>
<dbReference type="AlphaFoldDB" id="A0AAW2V7Q1"/>
<dbReference type="EMBL" id="JACGWJ010000004">
    <property type="protein sequence ID" value="KAL0423626.1"/>
    <property type="molecule type" value="Genomic_DNA"/>
</dbReference>
<gene>
    <name evidence="1" type="ORF">Sradi_0897400</name>
</gene>
<protein>
    <submittedName>
        <fullName evidence="1">Uncharacterized protein</fullName>
    </submittedName>
</protein>
<evidence type="ECO:0000313" key="1">
    <source>
        <dbReference type="EMBL" id="KAL0423626.1"/>
    </source>
</evidence>
<reference evidence="1" key="2">
    <citation type="journal article" date="2024" name="Plant">
        <title>Genomic evolution and insights into agronomic trait innovations of Sesamum species.</title>
        <authorList>
            <person name="Miao H."/>
            <person name="Wang L."/>
            <person name="Qu L."/>
            <person name="Liu H."/>
            <person name="Sun Y."/>
            <person name="Le M."/>
            <person name="Wang Q."/>
            <person name="Wei S."/>
            <person name="Zheng Y."/>
            <person name="Lin W."/>
            <person name="Duan Y."/>
            <person name="Cao H."/>
            <person name="Xiong S."/>
            <person name="Wang X."/>
            <person name="Wei L."/>
            <person name="Li C."/>
            <person name="Ma Q."/>
            <person name="Ju M."/>
            <person name="Zhao R."/>
            <person name="Li G."/>
            <person name="Mu C."/>
            <person name="Tian Q."/>
            <person name="Mei H."/>
            <person name="Zhang T."/>
            <person name="Gao T."/>
            <person name="Zhang H."/>
        </authorList>
    </citation>
    <scope>NUCLEOTIDE SEQUENCE</scope>
    <source>
        <strain evidence="1">G02</strain>
    </source>
</reference>
<proteinExistence type="predicted"/>
<reference evidence="1" key="1">
    <citation type="submission" date="2020-06" db="EMBL/GenBank/DDBJ databases">
        <authorList>
            <person name="Li T."/>
            <person name="Hu X."/>
            <person name="Zhang T."/>
            <person name="Song X."/>
            <person name="Zhang H."/>
            <person name="Dai N."/>
            <person name="Sheng W."/>
            <person name="Hou X."/>
            <person name="Wei L."/>
        </authorList>
    </citation>
    <scope>NUCLEOTIDE SEQUENCE</scope>
    <source>
        <strain evidence="1">G02</strain>
        <tissue evidence="1">Leaf</tissue>
    </source>
</reference>
<name>A0AAW2V7Q1_SESRA</name>
<accession>A0AAW2V7Q1</accession>
<sequence length="64" mass="7723">MRVRMVVSLYWKDDIDLDCCKFRGEARYKLTRERNPNHKKTPYAILTPRLQRFYASEVTAEQIT</sequence>